<evidence type="ECO:0000256" key="1">
    <source>
        <dbReference type="ARBA" id="ARBA00004651"/>
    </source>
</evidence>
<keyword evidence="5" id="KW-0436">Ligase</keyword>
<comment type="catalytic activity">
    <reaction evidence="14">
        <text>a very long-chain fatty acid + ATP + CoA = a very long-chain fatty acyl-CoA + AMP + diphosphate</text>
        <dbReference type="Rhea" id="RHEA:54536"/>
        <dbReference type="ChEBI" id="CHEBI:30616"/>
        <dbReference type="ChEBI" id="CHEBI:33019"/>
        <dbReference type="ChEBI" id="CHEBI:57287"/>
        <dbReference type="ChEBI" id="CHEBI:58950"/>
        <dbReference type="ChEBI" id="CHEBI:138261"/>
        <dbReference type="ChEBI" id="CHEBI:456215"/>
    </reaction>
    <physiologicalReaction direction="left-to-right" evidence="14">
        <dbReference type="Rhea" id="RHEA:54537"/>
    </physiologicalReaction>
</comment>
<dbReference type="InterPro" id="IPR020845">
    <property type="entry name" value="AMP-binding_CS"/>
</dbReference>
<evidence type="ECO:0000256" key="15">
    <source>
        <dbReference type="ARBA" id="ARBA00041297"/>
    </source>
</evidence>
<evidence type="ECO:0000256" key="11">
    <source>
        <dbReference type="ARBA" id="ARBA00023136"/>
    </source>
</evidence>
<dbReference type="PANTHER" id="PTHR43107">
    <property type="entry name" value="LONG-CHAIN FATTY ACID TRANSPORT PROTEIN"/>
    <property type="match status" value="1"/>
</dbReference>
<keyword evidence="8" id="KW-0443">Lipid metabolism</keyword>
<dbReference type="FunCoup" id="A0A1S3IQ22">
    <property type="interactions" value="1198"/>
</dbReference>
<comment type="catalytic activity">
    <reaction evidence="16">
        <text>tetracosanoate + ATP + CoA = tetracosanoyl-CoA + AMP + diphosphate</text>
        <dbReference type="Rhea" id="RHEA:33639"/>
        <dbReference type="ChEBI" id="CHEBI:30616"/>
        <dbReference type="ChEBI" id="CHEBI:31014"/>
        <dbReference type="ChEBI" id="CHEBI:33019"/>
        <dbReference type="ChEBI" id="CHEBI:57287"/>
        <dbReference type="ChEBI" id="CHEBI:65052"/>
        <dbReference type="ChEBI" id="CHEBI:456215"/>
    </reaction>
    <physiologicalReaction direction="left-to-right" evidence="16">
        <dbReference type="Rhea" id="RHEA:33640"/>
    </physiologicalReaction>
</comment>
<evidence type="ECO:0000259" key="19">
    <source>
        <dbReference type="Pfam" id="PF13193"/>
    </source>
</evidence>
<dbReference type="PROSITE" id="PS00455">
    <property type="entry name" value="AMP_BINDING"/>
    <property type="match status" value="1"/>
</dbReference>
<keyword evidence="9" id="KW-0067">ATP-binding</keyword>
<comment type="subcellular location">
    <subcellularLocation>
        <location evidence="1">Cell membrane</location>
        <topology evidence="1">Multi-pass membrane protein</topology>
    </subcellularLocation>
</comment>
<evidence type="ECO:0000256" key="7">
    <source>
        <dbReference type="ARBA" id="ARBA00022741"/>
    </source>
</evidence>
<dbReference type="OrthoDB" id="288590at2759"/>
<keyword evidence="3" id="KW-0813">Transport</keyword>
<dbReference type="AlphaFoldDB" id="A0A1S3IQ22"/>
<keyword evidence="7" id="KW-0547">Nucleotide-binding</keyword>
<feature type="transmembrane region" description="Helical" evidence="17">
    <location>
        <begin position="57"/>
        <end position="87"/>
    </location>
</feature>
<keyword evidence="10 17" id="KW-1133">Transmembrane helix</keyword>
<evidence type="ECO:0000256" key="6">
    <source>
        <dbReference type="ARBA" id="ARBA00022692"/>
    </source>
</evidence>
<dbReference type="Pfam" id="PF00501">
    <property type="entry name" value="AMP-binding"/>
    <property type="match status" value="1"/>
</dbReference>
<dbReference type="GO" id="GO:0005789">
    <property type="term" value="C:endoplasmic reticulum membrane"/>
    <property type="evidence" value="ECO:0007669"/>
    <property type="project" value="TreeGrafter"/>
</dbReference>
<reference evidence="21" key="1">
    <citation type="submission" date="2025-08" db="UniProtKB">
        <authorList>
            <consortium name="RefSeq"/>
        </authorList>
    </citation>
    <scope>IDENTIFICATION</scope>
    <source>
        <tissue evidence="21">Gonads</tissue>
    </source>
</reference>
<evidence type="ECO:0000259" key="18">
    <source>
        <dbReference type="Pfam" id="PF00501"/>
    </source>
</evidence>
<dbReference type="STRING" id="7574.A0A1S3IQ22"/>
<evidence type="ECO:0000256" key="13">
    <source>
        <dbReference type="ARBA" id="ARBA00026121"/>
    </source>
</evidence>
<evidence type="ECO:0000256" key="3">
    <source>
        <dbReference type="ARBA" id="ARBA00022448"/>
    </source>
</evidence>
<keyword evidence="6 17" id="KW-0812">Transmembrane</keyword>
<name>A0A1S3IQ22_LINAN</name>
<organism evidence="20 21">
    <name type="scientific">Lingula anatina</name>
    <name type="common">Brachiopod</name>
    <name type="synonym">Lingula unguis</name>
    <dbReference type="NCBI Taxonomy" id="7574"/>
    <lineage>
        <taxon>Eukaryota</taxon>
        <taxon>Metazoa</taxon>
        <taxon>Spiralia</taxon>
        <taxon>Lophotrochozoa</taxon>
        <taxon>Brachiopoda</taxon>
        <taxon>Linguliformea</taxon>
        <taxon>Lingulata</taxon>
        <taxon>Lingulida</taxon>
        <taxon>Linguloidea</taxon>
        <taxon>Lingulidae</taxon>
        <taxon>Lingula</taxon>
    </lineage>
</organism>
<evidence type="ECO:0000256" key="8">
    <source>
        <dbReference type="ARBA" id="ARBA00022832"/>
    </source>
</evidence>
<dbReference type="InterPro" id="IPR045851">
    <property type="entry name" value="AMP-bd_C_sf"/>
</dbReference>
<dbReference type="FunFam" id="3.40.50.12780:FF:000005">
    <property type="entry name" value="Solute carrier family 27 member 6"/>
    <property type="match status" value="1"/>
</dbReference>
<proteinExistence type="inferred from homology"/>
<dbReference type="PANTHER" id="PTHR43107:SF15">
    <property type="entry name" value="FATTY ACID TRANSPORT PROTEIN 3, ISOFORM A"/>
    <property type="match status" value="1"/>
</dbReference>
<dbReference type="NCBIfam" id="NF006134">
    <property type="entry name" value="PRK08279.1"/>
    <property type="match status" value="1"/>
</dbReference>
<dbReference type="KEGG" id="lak:106165824"/>
<comment type="catalytic activity">
    <reaction evidence="12">
        <text>a long-chain fatty acid + ATP + CoA = a long-chain fatty acyl-CoA + AMP + diphosphate</text>
        <dbReference type="Rhea" id="RHEA:15421"/>
        <dbReference type="ChEBI" id="CHEBI:30616"/>
        <dbReference type="ChEBI" id="CHEBI:33019"/>
        <dbReference type="ChEBI" id="CHEBI:57287"/>
        <dbReference type="ChEBI" id="CHEBI:57560"/>
        <dbReference type="ChEBI" id="CHEBI:83139"/>
        <dbReference type="ChEBI" id="CHEBI:456215"/>
        <dbReference type="EC" id="6.2.1.3"/>
    </reaction>
    <physiologicalReaction direction="left-to-right" evidence="12">
        <dbReference type="Rhea" id="RHEA:15422"/>
    </physiologicalReaction>
</comment>
<evidence type="ECO:0000256" key="16">
    <source>
        <dbReference type="ARBA" id="ARBA00048666"/>
    </source>
</evidence>
<dbReference type="Gene3D" id="3.30.300.30">
    <property type="match status" value="1"/>
</dbReference>
<keyword evidence="11 17" id="KW-0472">Membrane</keyword>
<dbReference type="GO" id="GO:0005324">
    <property type="term" value="F:long-chain fatty acid transmembrane transporter activity"/>
    <property type="evidence" value="ECO:0007669"/>
    <property type="project" value="TreeGrafter"/>
</dbReference>
<dbReference type="InParanoid" id="A0A1S3IQ22"/>
<dbReference type="RefSeq" id="XP_013399634.1">
    <property type="nucleotide sequence ID" value="XM_013544180.2"/>
</dbReference>
<dbReference type="GO" id="GO:0001579">
    <property type="term" value="P:medium-chain fatty acid transport"/>
    <property type="evidence" value="ECO:0007669"/>
    <property type="project" value="TreeGrafter"/>
</dbReference>
<evidence type="ECO:0000256" key="12">
    <source>
        <dbReference type="ARBA" id="ARBA00024484"/>
    </source>
</evidence>
<gene>
    <name evidence="21" type="primary">LOC106165824</name>
</gene>
<dbReference type="GO" id="GO:0005524">
    <property type="term" value="F:ATP binding"/>
    <property type="evidence" value="ECO:0007669"/>
    <property type="project" value="UniProtKB-KW"/>
</dbReference>
<evidence type="ECO:0000256" key="10">
    <source>
        <dbReference type="ARBA" id="ARBA00022989"/>
    </source>
</evidence>
<dbReference type="Pfam" id="PF13193">
    <property type="entry name" value="AMP-binding_C"/>
    <property type="match status" value="1"/>
</dbReference>
<dbReference type="SUPFAM" id="SSF56801">
    <property type="entry name" value="Acetyl-CoA synthetase-like"/>
    <property type="match status" value="1"/>
</dbReference>
<sequence length="692" mass="77723">MRTFDTKHTILQSSKSNIIILSHLERMGSKSVEFRLARVLRDFVWDYLLQTTTMKSLLFLILASVLCFGFDLSIGISLLACFFIYLLTGGWRFAWVVIRTFPRDARALSYLIMIKLNMRWLMRTNGNLTTVFAKTVKRQPEKAAMLFENQTWTFRQVDEYSNAVANYFHDAGYRQGDVIAIFMETRPEFVCLWLGLAKIGVTGALINFNLRMEALVHCVKAADAKALIFGTELTQAMKDANGSFGRHMSIYCTGPRDPSLNGWASNLDPLIEMSLKHPPNAPVIKLNDKLFFIYTSGTTGLPKAAVITHGRFYYMSQGVHKMFSMRSSDVIYDTLPLYHSAGGILGVGQMIISGCTLVVKKKFSASKFWDDCVAYNCTVIQYIGEICRYLLAQPFRPTETQHQVRLAYGNGLRPQIWEQFVSRFGVKKIGEFYGATEGNANVLNMEGKMGAVGFTTRIAPALYPVTLIKVDKETGEPVRGRNGLCVHCQPGEPGELVGKIIKGDIIREFDGYSNQSATEKKVARDVFSKGDMAFLTGDVLVMDQFGYLYFRDRTGDTFRWKGENVSTAEVEAVISNIIKLKDAAVYGVEIPGMEGRAGMAAIVDKHHTVNLKALQRDLQKSLPPYARPIFIRLMEEVDTTGTFKLKKTELKKVGFNPALTGDKMFYLDSKIGEFTPLSKQSYNDICGGKIRF</sequence>
<protein>
    <recommendedName>
        <fullName evidence="13">long-chain-fatty-acid--CoA ligase</fullName>
        <ecNumber evidence="13">6.2.1.3</ecNumber>
    </recommendedName>
    <alternativeName>
        <fullName evidence="15">Long-chain-fatty-acid--CoA ligase</fullName>
    </alternativeName>
</protein>
<evidence type="ECO:0000256" key="17">
    <source>
        <dbReference type="SAM" id="Phobius"/>
    </source>
</evidence>
<dbReference type="GO" id="GO:0044539">
    <property type="term" value="P:long-chain fatty acid import into cell"/>
    <property type="evidence" value="ECO:0007669"/>
    <property type="project" value="TreeGrafter"/>
</dbReference>
<dbReference type="InterPro" id="IPR042099">
    <property type="entry name" value="ANL_N_sf"/>
</dbReference>
<keyword evidence="4" id="KW-1003">Cell membrane</keyword>
<evidence type="ECO:0000256" key="2">
    <source>
        <dbReference type="ARBA" id="ARBA00006432"/>
    </source>
</evidence>
<evidence type="ECO:0000313" key="20">
    <source>
        <dbReference type="Proteomes" id="UP000085678"/>
    </source>
</evidence>
<dbReference type="InterPro" id="IPR025110">
    <property type="entry name" value="AMP-bd_C"/>
</dbReference>
<dbReference type="GO" id="GO:0090434">
    <property type="term" value="F:oleoyl-CoA ligase activity"/>
    <property type="evidence" value="ECO:0007669"/>
    <property type="project" value="TreeGrafter"/>
</dbReference>
<keyword evidence="8" id="KW-0276">Fatty acid metabolism</keyword>
<feature type="domain" description="AMP-binding enzyme C-terminal" evidence="19">
    <location>
        <begin position="569"/>
        <end position="644"/>
    </location>
</feature>
<evidence type="ECO:0000313" key="21">
    <source>
        <dbReference type="RefSeq" id="XP_013399634.1"/>
    </source>
</evidence>
<dbReference type="InterPro" id="IPR000873">
    <property type="entry name" value="AMP-dep_synth/lig_dom"/>
</dbReference>
<dbReference type="Proteomes" id="UP000085678">
    <property type="component" value="Unplaced"/>
</dbReference>
<dbReference type="Gene3D" id="3.40.50.12780">
    <property type="entry name" value="N-terminal domain of ligase-like"/>
    <property type="match status" value="1"/>
</dbReference>
<dbReference type="EC" id="6.2.1.3" evidence="13"/>
<evidence type="ECO:0000256" key="14">
    <source>
        <dbReference type="ARBA" id="ARBA00036527"/>
    </source>
</evidence>
<evidence type="ECO:0000256" key="5">
    <source>
        <dbReference type="ARBA" id="ARBA00022598"/>
    </source>
</evidence>
<evidence type="ECO:0000256" key="9">
    <source>
        <dbReference type="ARBA" id="ARBA00022840"/>
    </source>
</evidence>
<dbReference type="GeneID" id="106165824"/>
<dbReference type="FunFam" id="3.30.300.30:FF:000002">
    <property type="entry name" value="Long-chain fatty acid transport protein 1"/>
    <property type="match status" value="1"/>
</dbReference>
<comment type="similarity">
    <text evidence="2">Belongs to the ATP-dependent AMP-binding enzyme family.</text>
</comment>
<evidence type="ECO:0000256" key="4">
    <source>
        <dbReference type="ARBA" id="ARBA00022475"/>
    </source>
</evidence>
<feature type="domain" description="AMP-dependent synthetase/ligase" evidence="18">
    <location>
        <begin position="132"/>
        <end position="497"/>
    </location>
</feature>
<accession>A0A1S3IQ22</accession>
<keyword evidence="20" id="KW-1185">Reference proteome</keyword>
<dbReference type="GO" id="GO:0005886">
    <property type="term" value="C:plasma membrane"/>
    <property type="evidence" value="ECO:0007669"/>
    <property type="project" value="UniProtKB-SubCell"/>
</dbReference>